<name>A0A4Q9GWL5_9BURK</name>
<protein>
    <recommendedName>
        <fullName evidence="1">HEPN AbiU2-like domain-containing protein</fullName>
    </recommendedName>
</protein>
<keyword evidence="3" id="KW-1185">Reference proteome</keyword>
<gene>
    <name evidence="2" type="ORF">EYS42_16885</name>
</gene>
<evidence type="ECO:0000313" key="2">
    <source>
        <dbReference type="EMBL" id="TBO27291.1"/>
    </source>
</evidence>
<feature type="domain" description="HEPN AbiU2-like" evidence="1">
    <location>
        <begin position="19"/>
        <end position="186"/>
    </location>
</feature>
<dbReference type="Pfam" id="PF18734">
    <property type="entry name" value="HEPN_AbiU2"/>
    <property type="match status" value="1"/>
</dbReference>
<sequence length="230" mass="26108">MESSADQIKQNNIALMGSDLGTIYSELWQEVGRMFSNWQEYVSLFGTNPERIELLNNAAGHFFRTVQDGLWERTLLHLSRITDPAQQGKKKNLSIHSLVEAITDIALKSKVTASIARATEKCAFARDWRNRFIAHADFDLALDQSAQPLAPASRLQVREALEAIEEVLNTISTALQDATTRFSEMALLNSGEDLIYLLEFATRKKEEREKRFESGQYTEEDLADLRPRSI</sequence>
<reference evidence="2 3" key="1">
    <citation type="submission" date="2019-02" db="EMBL/GenBank/DDBJ databases">
        <title>Aquabacterium sp. strain KMB7.</title>
        <authorList>
            <person name="Chen W.-M."/>
        </authorList>
    </citation>
    <scope>NUCLEOTIDE SEQUENCE [LARGE SCALE GENOMIC DNA]</scope>
    <source>
        <strain evidence="2 3">KMB7</strain>
    </source>
</reference>
<dbReference type="InterPro" id="IPR040704">
    <property type="entry name" value="HEPN_AbiU2"/>
</dbReference>
<dbReference type="RefSeq" id="WP_130969377.1">
    <property type="nucleotide sequence ID" value="NZ_SIXI01000031.1"/>
</dbReference>
<dbReference type="AlphaFoldDB" id="A0A4Q9GWL5"/>
<dbReference type="OrthoDB" id="7059019at2"/>
<dbReference type="EMBL" id="SIXI01000031">
    <property type="protein sequence ID" value="TBO27291.1"/>
    <property type="molecule type" value="Genomic_DNA"/>
</dbReference>
<accession>A0A4Q9GWL5</accession>
<comment type="caution">
    <text evidence="2">The sequence shown here is derived from an EMBL/GenBank/DDBJ whole genome shotgun (WGS) entry which is preliminary data.</text>
</comment>
<dbReference type="Proteomes" id="UP000292120">
    <property type="component" value="Unassembled WGS sequence"/>
</dbReference>
<evidence type="ECO:0000313" key="3">
    <source>
        <dbReference type="Proteomes" id="UP000292120"/>
    </source>
</evidence>
<evidence type="ECO:0000259" key="1">
    <source>
        <dbReference type="Pfam" id="PF18734"/>
    </source>
</evidence>
<proteinExistence type="predicted"/>
<organism evidence="2 3">
    <name type="scientific">Aquabacterium lacunae</name>
    <dbReference type="NCBI Taxonomy" id="2528630"/>
    <lineage>
        <taxon>Bacteria</taxon>
        <taxon>Pseudomonadati</taxon>
        <taxon>Pseudomonadota</taxon>
        <taxon>Betaproteobacteria</taxon>
        <taxon>Burkholderiales</taxon>
        <taxon>Aquabacterium</taxon>
    </lineage>
</organism>